<feature type="region of interest" description="Disordered" evidence="1">
    <location>
        <begin position="86"/>
        <end position="158"/>
    </location>
</feature>
<evidence type="ECO:0000256" key="1">
    <source>
        <dbReference type="SAM" id="MobiDB-lite"/>
    </source>
</evidence>
<accession>W7U7X8</accession>
<organism evidence="2 3">
    <name type="scientific">Nannochloropsis gaditana</name>
    <dbReference type="NCBI Taxonomy" id="72520"/>
    <lineage>
        <taxon>Eukaryota</taxon>
        <taxon>Sar</taxon>
        <taxon>Stramenopiles</taxon>
        <taxon>Ochrophyta</taxon>
        <taxon>Eustigmatophyceae</taxon>
        <taxon>Eustigmatales</taxon>
        <taxon>Monodopsidaceae</taxon>
        <taxon>Nannochloropsis</taxon>
    </lineage>
</organism>
<name>W7U7X8_9STRA</name>
<proteinExistence type="predicted"/>
<keyword evidence="3" id="KW-1185">Reference proteome</keyword>
<feature type="compositionally biased region" description="Acidic residues" evidence="1">
    <location>
        <begin position="91"/>
        <end position="109"/>
    </location>
</feature>
<sequence>MPALWSVLAGISLPGRVSFLGRGEVFSRPRCFSSRSERGPRQASASTKAGEVAERTTSLRISDGVILHNALPAACIGASVGGAAAVTPEEATAEEGGEVEDEEDEEEEEKQGSHDSLSIPSFSGAALDPGAFPSVATGAGRDDGASGTVPPPPLPSASPCLRRFLVTQAVDDADERWSSEAVRLRAEISYKRLKSGSSLSSSHCSPAVPPDRAAPAALAGPVACIFVHPRT</sequence>
<evidence type="ECO:0000313" key="2">
    <source>
        <dbReference type="EMBL" id="EWM29009.1"/>
    </source>
</evidence>
<gene>
    <name evidence="2" type="ORF">Naga_100575g2</name>
</gene>
<evidence type="ECO:0000313" key="3">
    <source>
        <dbReference type="Proteomes" id="UP000019335"/>
    </source>
</evidence>
<dbReference type="EMBL" id="AZIL01000190">
    <property type="protein sequence ID" value="EWM29009.1"/>
    <property type="molecule type" value="Genomic_DNA"/>
</dbReference>
<dbReference type="Proteomes" id="UP000019335">
    <property type="component" value="Chromosome 3"/>
</dbReference>
<feature type="region of interest" description="Disordered" evidence="1">
    <location>
        <begin position="30"/>
        <end position="55"/>
    </location>
</feature>
<comment type="caution">
    <text evidence="2">The sequence shown here is derived from an EMBL/GenBank/DDBJ whole genome shotgun (WGS) entry which is preliminary data.</text>
</comment>
<reference evidence="2 3" key="1">
    <citation type="journal article" date="2014" name="Mol. Plant">
        <title>Chromosome Scale Genome Assembly and Transcriptome Profiling of Nannochloropsis gaditana in Nitrogen Depletion.</title>
        <authorList>
            <person name="Corteggiani Carpinelli E."/>
            <person name="Telatin A."/>
            <person name="Vitulo N."/>
            <person name="Forcato C."/>
            <person name="D'Angelo M."/>
            <person name="Schiavon R."/>
            <person name="Vezzi A."/>
            <person name="Giacometti G.M."/>
            <person name="Morosinotto T."/>
            <person name="Valle G."/>
        </authorList>
    </citation>
    <scope>NUCLEOTIDE SEQUENCE [LARGE SCALE GENOMIC DNA]</scope>
    <source>
        <strain evidence="2 3">B-31</strain>
    </source>
</reference>
<dbReference type="AlphaFoldDB" id="W7U7X8"/>
<protein>
    <submittedName>
        <fullName evidence="2">Uncharacterized protein</fullName>
    </submittedName>
</protein>